<keyword evidence="1" id="KW-1133">Transmembrane helix</keyword>
<reference evidence="3" key="1">
    <citation type="journal article" date="2019" name="Int. J. Syst. Evol. Microbiol.">
        <title>The Global Catalogue of Microorganisms (GCM) 10K type strain sequencing project: providing services to taxonomists for standard genome sequencing and annotation.</title>
        <authorList>
            <consortium name="The Broad Institute Genomics Platform"/>
            <consortium name="The Broad Institute Genome Sequencing Center for Infectious Disease"/>
            <person name="Wu L."/>
            <person name="Ma J."/>
        </authorList>
    </citation>
    <scope>NUCLEOTIDE SEQUENCE [LARGE SCALE GENOMIC DNA]</scope>
    <source>
        <strain evidence="3">CGMCC 1.15180</strain>
    </source>
</reference>
<accession>A0ABW4VNC2</accession>
<evidence type="ECO:0008006" key="4">
    <source>
        <dbReference type="Google" id="ProtNLM"/>
    </source>
</evidence>
<evidence type="ECO:0000313" key="3">
    <source>
        <dbReference type="Proteomes" id="UP001597361"/>
    </source>
</evidence>
<keyword evidence="1" id="KW-0472">Membrane</keyword>
<keyword evidence="3" id="KW-1185">Reference proteome</keyword>
<sequence>MLKEGLFHSSLMILLMIVTMCISLFSCQKDKSLLNDFGSYYLEKEKEFLIHSLSSVDLIDYYPEDRLYLGSTITHSGKEICLVDESGRIILSRNMKGEGPEQYISNLSCLAFSEKGNIWAMTNRHILQYDQNLNILVKFTYESSLMFNIYTPAIKFSYIHKDTNQFEITFPTNPSGSSRHQVGKSQYYNTGKLLELYDQKKGYSNEIAPVSNRRITEDFLSITKSFYAPIYFTDAKSAKLFLTGTFDNKITIYDLKSNTVVGNLDIYHGDPNAILPPTLISPQKLPSTSENWLLTPKNHKLYKLDNGLIALEYIVGVSINPNPKNVVAEILQDFFHSKLILFDQNKQISHDLTIPENGVIMTSLPGNRLLFKEVNPEREEDFSRYIIFKIMTE</sequence>
<feature type="transmembrane region" description="Helical" evidence="1">
    <location>
        <begin position="6"/>
        <end position="25"/>
    </location>
</feature>
<comment type="caution">
    <text evidence="2">The sequence shown here is derived from an EMBL/GenBank/DDBJ whole genome shotgun (WGS) entry which is preliminary data.</text>
</comment>
<dbReference type="PROSITE" id="PS51257">
    <property type="entry name" value="PROKAR_LIPOPROTEIN"/>
    <property type="match status" value="1"/>
</dbReference>
<evidence type="ECO:0000256" key="1">
    <source>
        <dbReference type="SAM" id="Phobius"/>
    </source>
</evidence>
<evidence type="ECO:0000313" key="2">
    <source>
        <dbReference type="EMBL" id="MFD2036242.1"/>
    </source>
</evidence>
<organism evidence="2 3">
    <name type="scientific">Belliella marina</name>
    <dbReference type="NCBI Taxonomy" id="1644146"/>
    <lineage>
        <taxon>Bacteria</taxon>
        <taxon>Pseudomonadati</taxon>
        <taxon>Bacteroidota</taxon>
        <taxon>Cytophagia</taxon>
        <taxon>Cytophagales</taxon>
        <taxon>Cyclobacteriaceae</taxon>
        <taxon>Belliella</taxon>
    </lineage>
</organism>
<dbReference type="InterPro" id="IPR011044">
    <property type="entry name" value="Quino_amine_DH_bsu"/>
</dbReference>
<name>A0ABW4VNC2_9BACT</name>
<dbReference type="Proteomes" id="UP001597361">
    <property type="component" value="Unassembled WGS sequence"/>
</dbReference>
<protein>
    <recommendedName>
        <fullName evidence="4">DUF4221 domain-containing protein</fullName>
    </recommendedName>
</protein>
<dbReference type="RefSeq" id="WP_376887272.1">
    <property type="nucleotide sequence ID" value="NZ_JBHUHR010000039.1"/>
</dbReference>
<keyword evidence="1" id="KW-0812">Transmembrane</keyword>
<gene>
    <name evidence="2" type="ORF">ACFSKL_15670</name>
</gene>
<dbReference type="EMBL" id="JBHUHR010000039">
    <property type="protein sequence ID" value="MFD2036242.1"/>
    <property type="molecule type" value="Genomic_DNA"/>
</dbReference>
<dbReference type="SUPFAM" id="SSF50969">
    <property type="entry name" value="YVTN repeat-like/Quinoprotein amine dehydrogenase"/>
    <property type="match status" value="1"/>
</dbReference>
<proteinExistence type="predicted"/>